<dbReference type="AlphaFoldDB" id="A0A9P3Q0J5"/>
<comment type="caution">
    <text evidence="2">The sequence shown here is derived from an EMBL/GenBank/DDBJ whole genome shotgun (WGS) entry which is preliminary data.</text>
</comment>
<gene>
    <name evidence="2" type="ORF">LshimejAT787_1702690</name>
</gene>
<evidence type="ECO:0000313" key="3">
    <source>
        <dbReference type="Proteomes" id="UP001063166"/>
    </source>
</evidence>
<name>A0A9P3Q0J5_LYOSH</name>
<dbReference type="Proteomes" id="UP001063166">
    <property type="component" value="Unassembled WGS sequence"/>
</dbReference>
<accession>A0A9P3Q0J5</accession>
<keyword evidence="3" id="KW-1185">Reference proteome</keyword>
<organism evidence="2 3">
    <name type="scientific">Lyophyllum shimeji</name>
    <name type="common">Hon-shimeji</name>
    <name type="synonym">Tricholoma shimeji</name>
    <dbReference type="NCBI Taxonomy" id="47721"/>
    <lineage>
        <taxon>Eukaryota</taxon>
        <taxon>Fungi</taxon>
        <taxon>Dikarya</taxon>
        <taxon>Basidiomycota</taxon>
        <taxon>Agaricomycotina</taxon>
        <taxon>Agaricomycetes</taxon>
        <taxon>Agaricomycetidae</taxon>
        <taxon>Agaricales</taxon>
        <taxon>Tricholomatineae</taxon>
        <taxon>Lyophyllaceae</taxon>
        <taxon>Lyophyllum</taxon>
    </lineage>
</organism>
<sequence length="139" mass="15660">MDLCATAGFNYKKGVLVTQGNHEKIKFRHVLFEPITAEEDGSDTASESNDVPKEHKIENWPAVHDAAKEALASMVDTHRVIPLPAYDMHGALLWPMHYRSYSKEHWYRSISTSHIGPLAPRTPTRLPTLTSQTSVTSEY</sequence>
<reference evidence="2" key="1">
    <citation type="submission" date="2022-07" db="EMBL/GenBank/DDBJ databases">
        <title>The genome of Lyophyllum shimeji provides insight into the initial evolution of ectomycorrhizal fungal genome.</title>
        <authorList>
            <person name="Kobayashi Y."/>
            <person name="Shibata T."/>
            <person name="Hirakawa H."/>
            <person name="Shigenobu S."/>
            <person name="Nishiyama T."/>
            <person name="Yamada A."/>
            <person name="Hasebe M."/>
            <person name="Kawaguchi M."/>
        </authorList>
    </citation>
    <scope>NUCLEOTIDE SEQUENCE</scope>
    <source>
        <strain evidence="2">AT787</strain>
    </source>
</reference>
<evidence type="ECO:0000313" key="2">
    <source>
        <dbReference type="EMBL" id="GLB44642.1"/>
    </source>
</evidence>
<feature type="compositionally biased region" description="Low complexity" evidence="1">
    <location>
        <begin position="117"/>
        <end position="130"/>
    </location>
</feature>
<protein>
    <submittedName>
        <fullName evidence="2">Uncharacterized protein</fullName>
    </submittedName>
</protein>
<dbReference type="EMBL" id="BRPK01000017">
    <property type="protein sequence ID" value="GLB44642.1"/>
    <property type="molecule type" value="Genomic_DNA"/>
</dbReference>
<evidence type="ECO:0000256" key="1">
    <source>
        <dbReference type="SAM" id="MobiDB-lite"/>
    </source>
</evidence>
<proteinExistence type="predicted"/>
<feature type="region of interest" description="Disordered" evidence="1">
    <location>
        <begin position="117"/>
        <end position="139"/>
    </location>
</feature>
<dbReference type="OrthoDB" id="3265368at2759"/>